<dbReference type="InterPro" id="IPR036457">
    <property type="entry name" value="PPM-type-like_dom_sf"/>
</dbReference>
<dbReference type="Pfam" id="PF07228">
    <property type="entry name" value="SpoIIE"/>
    <property type="match status" value="1"/>
</dbReference>
<evidence type="ECO:0000313" key="5">
    <source>
        <dbReference type="EMBL" id="HIU30106.1"/>
    </source>
</evidence>
<evidence type="ECO:0000313" key="6">
    <source>
        <dbReference type="Proteomes" id="UP000824089"/>
    </source>
</evidence>
<evidence type="ECO:0000256" key="2">
    <source>
        <dbReference type="SAM" id="Phobius"/>
    </source>
</evidence>
<dbReference type="InterPro" id="IPR001932">
    <property type="entry name" value="PPM-type_phosphatase-like_dom"/>
</dbReference>
<keyword evidence="2" id="KW-1133">Transmembrane helix</keyword>
<dbReference type="PANTHER" id="PTHR43156:SF2">
    <property type="entry name" value="STAGE II SPORULATION PROTEIN E"/>
    <property type="match status" value="1"/>
</dbReference>
<dbReference type="EMBL" id="DVMM01000157">
    <property type="protein sequence ID" value="HIU30106.1"/>
    <property type="molecule type" value="Genomic_DNA"/>
</dbReference>
<sequence>MGVINKKSILYSVYILLAARASVAGIAPFGTAAFAVALMAYDMSSGVINVILYAAACLIGTLLTGVWQQAVIASLTILLFTVSFYFLRTYDRGDAPFVLKCATALVFSGTVPAVIVLAATECTLMDVVNLVLQAAVSFIMFFVYRIGEQSASDFAENNTTTYKMNQEELACAAIMAIVALMGLPALNLFGLSIRNVISICIIMVFSLRGGIGTGAAAGIMIGIITNHSSAVTICLYAFCGFLAGLLNKLGKAGVVAAFVVGNVILAAMLGGTKEIIYGMYETGFSAIIFILLPRRLLNLVRIPFLEEAAAKRRTGKAAEELPVRLDYAGKVRNAAIRKASFYSDTLTEMSSEFIDITTAGAEKSKEDPCVIRVFNKVCANCQMNGNCWKREYRLREKALRECRRIIEKEGDKNPGVMAVLGKFCIKPQEVLDEIRISIEIQRTEKICSAKIAECRSLIVKQLGEMGKMSSRIADEIKLATNYDFDCEKRIISALKRREIYVYDALVVRNRYDMPEVTLYTHKNYDKEKINEILRILSKETGQRMQLFSAHAGERKNSMRELHFVVRPQVKVRSETLCIPAPGNQLSGDSYCFLELPDGRSFLVLSDGMGTGRRASEQSGAVIRLMELYIKSGIDTSSAVSMVNMMLTSGSADVMTASMDICCIDRHKKRAAFVKMGAMPAVVVGQESCRVIEINQPPAGVTSDLNDLYCKMTECEISSGDCIVLYTDGVYDAFQSGGVNQKVFYEYIASVVRKYAGEEKRCHKAADEILKKASDFAEEDGRDDMSAAVIEIL</sequence>
<feature type="transmembrane region" description="Helical" evidence="2">
    <location>
        <begin position="230"/>
        <end position="246"/>
    </location>
</feature>
<proteinExistence type="predicted"/>
<dbReference type="SMART" id="SM00331">
    <property type="entry name" value="PP2C_SIG"/>
    <property type="match status" value="1"/>
</dbReference>
<evidence type="ECO:0000259" key="3">
    <source>
        <dbReference type="SMART" id="SM00331"/>
    </source>
</evidence>
<feature type="transmembrane region" description="Helical" evidence="2">
    <location>
        <begin position="102"/>
        <end position="120"/>
    </location>
</feature>
<dbReference type="SMART" id="SM00332">
    <property type="entry name" value="PP2Cc"/>
    <property type="match status" value="1"/>
</dbReference>
<reference evidence="5" key="2">
    <citation type="journal article" date="2021" name="PeerJ">
        <title>Extensive microbial diversity within the chicken gut microbiome revealed by metagenomics and culture.</title>
        <authorList>
            <person name="Gilroy R."/>
            <person name="Ravi A."/>
            <person name="Getino M."/>
            <person name="Pursley I."/>
            <person name="Horton D.L."/>
            <person name="Alikhan N.F."/>
            <person name="Baker D."/>
            <person name="Gharbi K."/>
            <person name="Hall N."/>
            <person name="Watson M."/>
            <person name="Adriaenssens E.M."/>
            <person name="Foster-Nyarko E."/>
            <person name="Jarju S."/>
            <person name="Secka A."/>
            <person name="Antonio M."/>
            <person name="Oren A."/>
            <person name="Chaudhuri R.R."/>
            <person name="La Ragione R."/>
            <person name="Hildebrand F."/>
            <person name="Pallen M.J."/>
        </authorList>
    </citation>
    <scope>NUCLEOTIDE SEQUENCE</scope>
    <source>
        <strain evidence="5">CHK195-4489</strain>
    </source>
</reference>
<keyword evidence="1" id="KW-0378">Hydrolase</keyword>
<feature type="transmembrane region" description="Helical" evidence="2">
    <location>
        <begin position="12"/>
        <end position="40"/>
    </location>
</feature>
<feature type="transmembrane region" description="Helical" evidence="2">
    <location>
        <begin position="196"/>
        <end position="224"/>
    </location>
</feature>
<feature type="transmembrane region" description="Helical" evidence="2">
    <location>
        <begin position="46"/>
        <end position="63"/>
    </location>
</feature>
<dbReference type="InterPro" id="IPR052016">
    <property type="entry name" value="Bact_Sigma-Reg"/>
</dbReference>
<dbReference type="GO" id="GO:0016791">
    <property type="term" value="F:phosphatase activity"/>
    <property type="evidence" value="ECO:0007669"/>
    <property type="project" value="TreeGrafter"/>
</dbReference>
<accession>A0A9D1I803</accession>
<feature type="domain" description="PPM-type phosphatase" evidence="4">
    <location>
        <begin position="539"/>
        <end position="789"/>
    </location>
</feature>
<dbReference type="PANTHER" id="PTHR43156">
    <property type="entry name" value="STAGE II SPORULATION PROTEIN E-RELATED"/>
    <property type="match status" value="1"/>
</dbReference>
<dbReference type="Pfam" id="PF19732">
    <property type="entry name" value="SpoIIE_N"/>
    <property type="match status" value="1"/>
</dbReference>
<protein>
    <submittedName>
        <fullName evidence="5">SpoIIE family protein phosphatase</fullName>
    </submittedName>
</protein>
<feature type="transmembrane region" description="Helical" evidence="2">
    <location>
        <begin position="167"/>
        <end position="189"/>
    </location>
</feature>
<dbReference type="AlphaFoldDB" id="A0A9D1I803"/>
<name>A0A9D1I803_9CLOT</name>
<dbReference type="Proteomes" id="UP000824089">
    <property type="component" value="Unassembled WGS sequence"/>
</dbReference>
<keyword evidence="2" id="KW-0812">Transmembrane</keyword>
<gene>
    <name evidence="5" type="ORF">IAD50_07415</name>
</gene>
<evidence type="ECO:0000259" key="4">
    <source>
        <dbReference type="SMART" id="SM00332"/>
    </source>
</evidence>
<feature type="transmembrane region" description="Helical" evidence="2">
    <location>
        <begin position="127"/>
        <end position="147"/>
    </location>
</feature>
<dbReference type="InterPro" id="IPR045768">
    <property type="entry name" value="SpoIIE_N"/>
</dbReference>
<feature type="transmembrane region" description="Helical" evidence="2">
    <location>
        <begin position="253"/>
        <end position="269"/>
    </location>
</feature>
<reference evidence="5" key="1">
    <citation type="submission" date="2020-10" db="EMBL/GenBank/DDBJ databases">
        <authorList>
            <person name="Gilroy R."/>
        </authorList>
    </citation>
    <scope>NUCLEOTIDE SEQUENCE</scope>
    <source>
        <strain evidence="5">CHK195-4489</strain>
    </source>
</reference>
<comment type="caution">
    <text evidence="5">The sequence shown here is derived from an EMBL/GenBank/DDBJ whole genome shotgun (WGS) entry which is preliminary data.</text>
</comment>
<organism evidence="5 6">
    <name type="scientific">Candidatus Egerieisoma faecipullorum</name>
    <dbReference type="NCBI Taxonomy" id="2840963"/>
    <lineage>
        <taxon>Bacteria</taxon>
        <taxon>Bacillati</taxon>
        <taxon>Bacillota</taxon>
        <taxon>Clostridia</taxon>
        <taxon>Eubacteriales</taxon>
        <taxon>Clostridiaceae</taxon>
        <taxon>Clostridiaceae incertae sedis</taxon>
        <taxon>Candidatus Egerieisoma</taxon>
    </lineage>
</organism>
<feature type="transmembrane region" description="Helical" evidence="2">
    <location>
        <begin position="70"/>
        <end position="90"/>
    </location>
</feature>
<dbReference type="SUPFAM" id="SSF81606">
    <property type="entry name" value="PP2C-like"/>
    <property type="match status" value="1"/>
</dbReference>
<keyword evidence="2" id="KW-0472">Membrane</keyword>
<dbReference type="Gene3D" id="3.60.40.10">
    <property type="entry name" value="PPM-type phosphatase domain"/>
    <property type="match status" value="1"/>
</dbReference>
<evidence type="ECO:0000256" key="1">
    <source>
        <dbReference type="ARBA" id="ARBA00022801"/>
    </source>
</evidence>
<feature type="domain" description="PPM-type phosphatase" evidence="3">
    <location>
        <begin position="566"/>
        <end position="791"/>
    </location>
</feature>